<dbReference type="Proteomes" id="UP000243006">
    <property type="component" value="Unassembled WGS sequence"/>
</dbReference>
<evidence type="ECO:0000313" key="2">
    <source>
        <dbReference type="EMBL" id="OUC45409.1"/>
    </source>
</evidence>
<feature type="region of interest" description="Disordered" evidence="1">
    <location>
        <begin position="60"/>
        <end position="104"/>
    </location>
</feature>
<name>A0A1Y3EPC6_9BILA</name>
<gene>
    <name evidence="2" type="ORF">D917_08463</name>
</gene>
<dbReference type="EMBL" id="LVZM01009645">
    <property type="protein sequence ID" value="OUC45409.1"/>
    <property type="molecule type" value="Genomic_DNA"/>
</dbReference>
<comment type="caution">
    <text evidence="2">The sequence shown here is derived from an EMBL/GenBank/DDBJ whole genome shotgun (WGS) entry which is preliminary data.</text>
</comment>
<protein>
    <submittedName>
        <fullName evidence="2">Uncharacterized protein</fullName>
    </submittedName>
</protein>
<feature type="compositionally biased region" description="Basic and acidic residues" evidence="1">
    <location>
        <begin position="73"/>
        <end position="85"/>
    </location>
</feature>
<feature type="non-terminal residue" evidence="2">
    <location>
        <position position="104"/>
    </location>
</feature>
<evidence type="ECO:0000256" key="1">
    <source>
        <dbReference type="SAM" id="MobiDB-lite"/>
    </source>
</evidence>
<accession>A0A1Y3EPC6</accession>
<dbReference type="AlphaFoldDB" id="A0A1Y3EPC6"/>
<reference evidence="2 3" key="1">
    <citation type="submission" date="2015-04" db="EMBL/GenBank/DDBJ databases">
        <title>Draft genome of the roundworm Trichinella nativa.</title>
        <authorList>
            <person name="Mitreva M."/>
        </authorList>
    </citation>
    <scope>NUCLEOTIDE SEQUENCE [LARGE SCALE GENOMIC DNA]</scope>
    <source>
        <strain evidence="2 3">ISS45</strain>
    </source>
</reference>
<organism evidence="2 3">
    <name type="scientific">Trichinella nativa</name>
    <dbReference type="NCBI Taxonomy" id="6335"/>
    <lineage>
        <taxon>Eukaryota</taxon>
        <taxon>Metazoa</taxon>
        <taxon>Ecdysozoa</taxon>
        <taxon>Nematoda</taxon>
        <taxon>Enoplea</taxon>
        <taxon>Dorylaimia</taxon>
        <taxon>Trichinellida</taxon>
        <taxon>Trichinellidae</taxon>
        <taxon>Trichinella</taxon>
    </lineage>
</organism>
<proteinExistence type="predicted"/>
<sequence length="104" mass="11905">MNDIRNILGDLKEDSTTMKAVPPIQQHSQSCIRRARDKLMQKAVLPLKAGRSKWMDLNVSKDDNLSGEEAEEERNAESKAEEHCTKLQKNKNSTNFDLMSEMQE</sequence>
<evidence type="ECO:0000313" key="3">
    <source>
        <dbReference type="Proteomes" id="UP000243006"/>
    </source>
</evidence>